<protein>
    <recommendedName>
        <fullName evidence="11">Aminotransferase class I/classII large domain-containing protein</fullName>
    </recommendedName>
</protein>
<evidence type="ECO:0000256" key="4">
    <source>
        <dbReference type="ARBA" id="ARBA00022679"/>
    </source>
</evidence>
<name>A0A4T0I3D4_WALIC</name>
<feature type="transmembrane region" description="Helical" evidence="10">
    <location>
        <begin position="767"/>
        <end position="783"/>
    </location>
</feature>
<evidence type="ECO:0000256" key="5">
    <source>
        <dbReference type="ARBA" id="ARBA00022692"/>
    </source>
</evidence>
<evidence type="ECO:0000256" key="7">
    <source>
        <dbReference type="ARBA" id="ARBA00022989"/>
    </source>
</evidence>
<dbReference type="InterPro" id="IPR004839">
    <property type="entry name" value="Aminotransferase_I/II_large"/>
</dbReference>
<keyword evidence="4" id="KW-0808">Transferase</keyword>
<gene>
    <name evidence="12" type="ORF">E3P90_01909</name>
</gene>
<dbReference type="GO" id="GO:0030170">
    <property type="term" value="F:pyridoxal phosphate binding"/>
    <property type="evidence" value="ECO:0007669"/>
    <property type="project" value="InterPro"/>
</dbReference>
<dbReference type="AlphaFoldDB" id="A0A4T0I3D4"/>
<evidence type="ECO:0000256" key="1">
    <source>
        <dbReference type="ARBA" id="ARBA00001933"/>
    </source>
</evidence>
<sequence length="800" mass="89157">MNVDLEEFRGVCENFYDKNKISNSTEAKDVDAFFIHASPAQRVDLTREQNKVRAEFHQRVENERRRVFEGLCVDTQVRRLPYSTIIDTLKQFIERHYNDNNRNPGIEMFLVALYTLLRLQRCYPRRLAWILDNSAFTENGVKRSTRILKSLQGDAEAGKKDKMAVGDVYESSSPRDYALKKNKMNELERRIERVLASRKERGLLRRLGGDAIATATPTTELIDFSTNDYLSLSRNKQLIKRVKGTLSEPTVQVLGSKGSRLLDGDSALHRQIEGRLSNFYRAPDALLFNSGYDANVSLFSTLPDAHDVVIYDELIHASVHDGMRSSRTRHLWPCRHSDVKHLAELVGRARQMPGATSTFVALESVYSMDGDVCPLQEVVEAVEAVQADADDAAERNVHMIVDEAHATGYMGGGRGLVSQLELDKHISVKLNTFGKALCAAGAVVCCTPSIRHYLINYARPLIFSTCMSMSNLHTIDVVHRLLAQGAFTKEMHSLEGNSRYLKGRLGGICGVTRVSVESGESGESGATIARNSHNSPGTPGTLVDTPISPILTPHSRELAGTLQKRGFLVRPVTFPTVPRGSDRVRVCVHAHNTKEEIDGLVREVERFMGSRSGSGSSVSSRCKLPTQMDHHNHGDMDMDMGTCKMDMLWNWSITDRCVVFESWHITTFTSAIFSLLTITLLAVLFEWLRWRMRVADAAIAASLAIAYNVDVNFNEGGDVEENVTVNRRAGKLLVPKHQQIQRSLLYAVSAALSFFLMLVFMTYNAPLIAAVILGAGVGHYVFHREIDVASLNQSSVGCHL</sequence>
<dbReference type="Pfam" id="PF00155">
    <property type="entry name" value="Aminotran_1_2"/>
    <property type="match status" value="1"/>
</dbReference>
<feature type="domain" description="Aminotransferase class I/classII large" evidence="11">
    <location>
        <begin position="220"/>
        <end position="602"/>
    </location>
</feature>
<comment type="similarity">
    <text evidence="3">Belongs to the class-II pyridoxal-phosphate-dependent aminotransferase family. BioF subfamily.</text>
</comment>
<evidence type="ECO:0000256" key="10">
    <source>
        <dbReference type="SAM" id="Phobius"/>
    </source>
</evidence>
<dbReference type="Gene3D" id="3.40.640.10">
    <property type="entry name" value="Type I PLP-dependent aspartate aminotransferase-like (Major domain)"/>
    <property type="match status" value="1"/>
</dbReference>
<evidence type="ECO:0000259" key="11">
    <source>
        <dbReference type="Pfam" id="PF00155"/>
    </source>
</evidence>
<dbReference type="Pfam" id="PF04145">
    <property type="entry name" value="Ctr"/>
    <property type="match status" value="1"/>
</dbReference>
<dbReference type="InterPro" id="IPR007274">
    <property type="entry name" value="Cop_transporter"/>
</dbReference>
<comment type="caution">
    <text evidence="12">The sequence shown here is derived from an EMBL/GenBank/DDBJ whole genome shotgun (WGS) entry which is preliminary data.</text>
</comment>
<dbReference type="EMBL" id="SPOF01000017">
    <property type="protein sequence ID" value="TIB12829.1"/>
    <property type="molecule type" value="Genomic_DNA"/>
</dbReference>
<dbReference type="GO" id="GO:0005375">
    <property type="term" value="F:copper ion transmembrane transporter activity"/>
    <property type="evidence" value="ECO:0007669"/>
    <property type="project" value="InterPro"/>
</dbReference>
<feature type="transmembrane region" description="Helical" evidence="10">
    <location>
        <begin position="744"/>
        <end position="761"/>
    </location>
</feature>
<dbReference type="InterPro" id="IPR015424">
    <property type="entry name" value="PyrdxlP-dep_Trfase"/>
</dbReference>
<keyword evidence="7 10" id="KW-1133">Transmembrane helix</keyword>
<feature type="compositionally biased region" description="Polar residues" evidence="9">
    <location>
        <begin position="529"/>
        <end position="538"/>
    </location>
</feature>
<dbReference type="GO" id="GO:0016020">
    <property type="term" value="C:membrane"/>
    <property type="evidence" value="ECO:0007669"/>
    <property type="project" value="UniProtKB-SubCell"/>
</dbReference>
<accession>A0A4T0I3D4</accession>
<comment type="cofactor">
    <cofactor evidence="1">
        <name>pyridoxal 5'-phosphate</name>
        <dbReference type="ChEBI" id="CHEBI:597326"/>
    </cofactor>
</comment>
<evidence type="ECO:0000313" key="12">
    <source>
        <dbReference type="EMBL" id="TIB12829.1"/>
    </source>
</evidence>
<feature type="transmembrane region" description="Helical" evidence="10">
    <location>
        <begin position="663"/>
        <end position="685"/>
    </location>
</feature>
<evidence type="ECO:0000256" key="2">
    <source>
        <dbReference type="ARBA" id="ARBA00004370"/>
    </source>
</evidence>
<dbReference type="SUPFAM" id="SSF53383">
    <property type="entry name" value="PLP-dependent transferases"/>
    <property type="match status" value="1"/>
</dbReference>
<dbReference type="PANTHER" id="PTHR13693">
    <property type="entry name" value="CLASS II AMINOTRANSFERASE/8-AMINO-7-OXONONANOATE SYNTHASE"/>
    <property type="match status" value="1"/>
</dbReference>
<evidence type="ECO:0000313" key="13">
    <source>
        <dbReference type="Proteomes" id="UP000306954"/>
    </source>
</evidence>
<keyword evidence="5 10" id="KW-0812">Transmembrane</keyword>
<dbReference type="GO" id="GO:0016740">
    <property type="term" value="F:transferase activity"/>
    <property type="evidence" value="ECO:0007669"/>
    <property type="project" value="UniProtKB-KW"/>
</dbReference>
<dbReference type="Gene3D" id="3.90.1150.10">
    <property type="entry name" value="Aspartate Aminotransferase, domain 1"/>
    <property type="match status" value="1"/>
</dbReference>
<dbReference type="Proteomes" id="UP000306954">
    <property type="component" value="Unassembled WGS sequence"/>
</dbReference>
<evidence type="ECO:0000256" key="3">
    <source>
        <dbReference type="ARBA" id="ARBA00010008"/>
    </source>
</evidence>
<dbReference type="InterPro" id="IPR015422">
    <property type="entry name" value="PyrdxlP-dep_Trfase_small"/>
</dbReference>
<evidence type="ECO:0000256" key="8">
    <source>
        <dbReference type="ARBA" id="ARBA00023136"/>
    </source>
</evidence>
<dbReference type="InterPro" id="IPR050087">
    <property type="entry name" value="AON_synthase_class-II"/>
</dbReference>
<reference evidence="12 13" key="1">
    <citation type="submission" date="2019-03" db="EMBL/GenBank/DDBJ databases">
        <title>Sequencing 23 genomes of Wallemia ichthyophaga.</title>
        <authorList>
            <person name="Gostincar C."/>
        </authorList>
    </citation>
    <scope>NUCLEOTIDE SEQUENCE [LARGE SCALE GENOMIC DNA]</scope>
    <source>
        <strain evidence="12 13">EXF-8621</strain>
    </source>
</reference>
<dbReference type="PANTHER" id="PTHR13693:SF77">
    <property type="entry name" value="8-AMINO-7-OXONONANOATE SYNTHASE"/>
    <property type="match status" value="1"/>
</dbReference>
<keyword evidence="6" id="KW-0663">Pyridoxal phosphate</keyword>
<evidence type="ECO:0000256" key="6">
    <source>
        <dbReference type="ARBA" id="ARBA00022898"/>
    </source>
</evidence>
<proteinExistence type="inferred from homology"/>
<keyword evidence="8 10" id="KW-0472">Membrane</keyword>
<organism evidence="12 13">
    <name type="scientific">Wallemia ichthyophaga</name>
    <dbReference type="NCBI Taxonomy" id="245174"/>
    <lineage>
        <taxon>Eukaryota</taxon>
        <taxon>Fungi</taxon>
        <taxon>Dikarya</taxon>
        <taxon>Basidiomycota</taxon>
        <taxon>Wallemiomycotina</taxon>
        <taxon>Wallemiomycetes</taxon>
        <taxon>Wallemiales</taxon>
        <taxon>Wallemiaceae</taxon>
        <taxon>Wallemia</taxon>
    </lineage>
</organism>
<evidence type="ECO:0000256" key="9">
    <source>
        <dbReference type="SAM" id="MobiDB-lite"/>
    </source>
</evidence>
<feature type="region of interest" description="Disordered" evidence="9">
    <location>
        <begin position="520"/>
        <end position="542"/>
    </location>
</feature>
<comment type="subcellular location">
    <subcellularLocation>
        <location evidence="2">Membrane</location>
    </subcellularLocation>
</comment>
<dbReference type="GO" id="GO:0009102">
    <property type="term" value="P:biotin biosynthetic process"/>
    <property type="evidence" value="ECO:0007669"/>
    <property type="project" value="TreeGrafter"/>
</dbReference>
<dbReference type="InterPro" id="IPR015421">
    <property type="entry name" value="PyrdxlP-dep_Trfase_major"/>
</dbReference>